<dbReference type="RefSeq" id="XP_016503241.1">
    <property type="nucleotide sequence ID" value="XM_016647755.1"/>
</dbReference>
<dbReference type="GO" id="GO:0004523">
    <property type="term" value="F:RNA-DNA hybrid ribonuclease activity"/>
    <property type="evidence" value="ECO:0007669"/>
    <property type="project" value="InterPro"/>
</dbReference>
<dbReference type="InterPro" id="IPR012337">
    <property type="entry name" value="RNaseH-like_sf"/>
</dbReference>
<reference evidence="2" key="1">
    <citation type="submission" date="2025-08" db="UniProtKB">
        <authorList>
            <consortium name="RefSeq"/>
        </authorList>
    </citation>
    <scope>IDENTIFICATION</scope>
</reference>
<dbReference type="Gene3D" id="1.10.340.70">
    <property type="match status" value="1"/>
</dbReference>
<dbReference type="GO" id="GO:0015074">
    <property type="term" value="P:DNA integration"/>
    <property type="evidence" value="ECO:0007669"/>
    <property type="project" value="InterPro"/>
</dbReference>
<dbReference type="Pfam" id="PF00665">
    <property type="entry name" value="rve"/>
    <property type="match status" value="1"/>
</dbReference>
<evidence type="ECO:0000313" key="2">
    <source>
        <dbReference type="RefSeq" id="XP_016503241.1"/>
    </source>
</evidence>
<feature type="domain" description="Integrase catalytic" evidence="1">
    <location>
        <begin position="242"/>
        <end position="352"/>
    </location>
</feature>
<dbReference type="PANTHER" id="PTHR48475">
    <property type="entry name" value="RIBONUCLEASE H"/>
    <property type="match status" value="1"/>
</dbReference>
<protein>
    <recommendedName>
        <fullName evidence="1">Integrase catalytic domain-containing protein</fullName>
    </recommendedName>
</protein>
<dbReference type="CDD" id="cd09279">
    <property type="entry name" value="RNase_HI_like"/>
    <property type="match status" value="1"/>
</dbReference>
<dbReference type="Gene3D" id="3.30.420.10">
    <property type="entry name" value="Ribonuclease H-like superfamily/Ribonuclease H"/>
    <property type="match status" value="2"/>
</dbReference>
<sequence>MAEYEAFIVGLRLAIDMNIQEILVIGDSDLLIHQVLGEWATNSSKILPYLQCVQDLIKRFVKIEFKHVPRTQNEFADALATLSSMIQHQNKSYIDHIPIDIYKQPAYCTHVEEEFDGKPWFYDIKEYLKKEEYPESTTHVQKRTLRRLANHIFGSGGILYKRTPDLCLLRCVDAKEASRLLEEIYAGTCGPHMNGFTLAKKILRAGYFWMTMETDCIRYVQKCHQCQVHADMIRVPPNKLNVTCSPWPFAAWGMDVIGPIEPPASNGHRFILVAIDYFTKCMEATSYKSVTKKAVADFVRDYLVCRFGVPESIITDNAANLNSDLMQAMCEKFKIKHRNSTAYRPQMNGVLPFALLGYHTTIRTSTGETPYLLLYGTEGVIPAKVEIPSLIIIQDAELSDAEWIQSRYDQLALIDGKKMNAVCHGQLYQNRMAKAFNKRVKARQFTPGQLVLKRSFPHQDEAKGGALILADMDGEIWPKPINSDAVKRYYI</sequence>
<proteinExistence type="predicted"/>
<dbReference type="AlphaFoldDB" id="A0A1S4CQA9"/>
<dbReference type="InterPro" id="IPR002156">
    <property type="entry name" value="RNaseH_domain"/>
</dbReference>
<dbReference type="InterPro" id="IPR041588">
    <property type="entry name" value="Integrase_H2C2"/>
</dbReference>
<dbReference type="GO" id="GO:0003676">
    <property type="term" value="F:nucleic acid binding"/>
    <property type="evidence" value="ECO:0007669"/>
    <property type="project" value="InterPro"/>
</dbReference>
<dbReference type="Pfam" id="PF17921">
    <property type="entry name" value="Integrase_H2C2"/>
    <property type="match status" value="1"/>
</dbReference>
<dbReference type="PANTHER" id="PTHR48475:SF1">
    <property type="entry name" value="RNASE H TYPE-1 DOMAIN-CONTAINING PROTEIN"/>
    <property type="match status" value="1"/>
</dbReference>
<evidence type="ECO:0000259" key="1">
    <source>
        <dbReference type="PROSITE" id="PS50994"/>
    </source>
</evidence>
<dbReference type="InterPro" id="IPR036397">
    <property type="entry name" value="RNaseH_sf"/>
</dbReference>
<gene>
    <name evidence="2" type="primary">LOC107821317</name>
</gene>
<dbReference type="PROSITE" id="PS50994">
    <property type="entry name" value="INTEGRASE"/>
    <property type="match status" value="1"/>
</dbReference>
<dbReference type="Pfam" id="PF13456">
    <property type="entry name" value="RVT_3"/>
    <property type="match status" value="1"/>
</dbReference>
<accession>A0A1S4CQA9</accession>
<dbReference type="PaxDb" id="4097-A0A1S4CQA9"/>
<dbReference type="InterPro" id="IPR001584">
    <property type="entry name" value="Integrase_cat-core"/>
</dbReference>
<dbReference type="KEGG" id="nta:107821317"/>
<dbReference type="OrthoDB" id="1734717at2759"/>
<organism evidence="2">
    <name type="scientific">Nicotiana tabacum</name>
    <name type="common">Common tobacco</name>
    <dbReference type="NCBI Taxonomy" id="4097"/>
    <lineage>
        <taxon>Eukaryota</taxon>
        <taxon>Viridiplantae</taxon>
        <taxon>Streptophyta</taxon>
        <taxon>Embryophyta</taxon>
        <taxon>Tracheophyta</taxon>
        <taxon>Spermatophyta</taxon>
        <taxon>Magnoliopsida</taxon>
        <taxon>eudicotyledons</taxon>
        <taxon>Gunneridae</taxon>
        <taxon>Pentapetalae</taxon>
        <taxon>asterids</taxon>
        <taxon>lamiids</taxon>
        <taxon>Solanales</taxon>
        <taxon>Solanaceae</taxon>
        <taxon>Nicotianoideae</taxon>
        <taxon>Nicotianeae</taxon>
        <taxon>Nicotiana</taxon>
    </lineage>
</organism>
<dbReference type="OMA" id="GRGHEHI"/>
<dbReference type="STRING" id="4097.A0A1S4CQA9"/>
<dbReference type="SUPFAM" id="SSF53098">
    <property type="entry name" value="Ribonuclease H-like"/>
    <property type="match status" value="2"/>
</dbReference>
<name>A0A1S4CQA9_TOBAC</name>